<gene>
    <name evidence="2" type="ORF">C7Y44_28270</name>
</gene>
<dbReference type="EMBL" id="SADY01000018">
    <property type="protein sequence ID" value="TQR40045.1"/>
    <property type="molecule type" value="Genomic_DNA"/>
</dbReference>
<organism evidence="2 3">
    <name type="scientific">Paenibacillus popilliae</name>
    <name type="common">Bacillus popilliae</name>
    <dbReference type="NCBI Taxonomy" id="78057"/>
    <lineage>
        <taxon>Bacteria</taxon>
        <taxon>Bacillati</taxon>
        <taxon>Bacillota</taxon>
        <taxon>Bacilli</taxon>
        <taxon>Bacillales</taxon>
        <taxon>Paenibacillaceae</taxon>
        <taxon>Paenibacillus</taxon>
    </lineage>
</organism>
<protein>
    <submittedName>
        <fullName evidence="2">NERD domain-containing protein</fullName>
    </submittedName>
</protein>
<dbReference type="InterPro" id="IPR011528">
    <property type="entry name" value="NERD"/>
</dbReference>
<dbReference type="RefSeq" id="WP_142547015.1">
    <property type="nucleotide sequence ID" value="NZ_SADY01000018.1"/>
</dbReference>
<dbReference type="Proteomes" id="UP000316208">
    <property type="component" value="Unassembled WGS sequence"/>
</dbReference>
<accession>A0ABY3AH65</accession>
<keyword evidence="3" id="KW-1185">Reference proteome</keyword>
<evidence type="ECO:0000313" key="3">
    <source>
        <dbReference type="Proteomes" id="UP000316208"/>
    </source>
</evidence>
<dbReference type="Pfam" id="PF08378">
    <property type="entry name" value="NERD"/>
    <property type="match status" value="1"/>
</dbReference>
<comment type="caution">
    <text evidence="2">The sequence shown here is derived from an EMBL/GenBank/DDBJ whole genome shotgun (WGS) entry which is preliminary data.</text>
</comment>
<sequence>MKSKSIRHILRNERHCNPFSDSFDFAKLNSDINKYLCSVEKDVDDPDTGAQEDDLHAITIARATPIFHEYFMQFYEYIKMKMQEANIHTENLIKLITSFVNHDTRLMDLEFKKLMASHEEIRLENFASFTIQSSYDSFGEINALSSFEVQIDILNLLINYFKYFHKETETGRHNNFDHEEARNVSANMYAAANILFLVKDAYDRVLWEDGKIIEDADKLLLKYKEPNYQILQQIGLFRVQKNVLSQYVQMHEFLLEKPLSTVQILRNRKRVKLEKIEVNDRGFVSCSLKKGNPDVNELSQHIKGLSSLIAYYPHISNKTFKSLHNMTIYDLMTLHNELVYIAQRIANSDIRNNTTTNSQFLLRFKRKNLIEYFRKVTTYTRSQIEAYLQTIESDIFAKGRINLWQRPLIKNREVYYMTLPSLVAPNYLQLIDAWFEAVGYSLEERGHSFERFIKKELGQRLKDKGPYTIPQNNRFTVSKREFEEIDLVISFQDFILIAEVKNIKYPMEPRDNHNAIKRLKDGAAQIVRKKEFLIKYKDRFSKILNGLENKPIYNCVITNYPHYTGIQMLGVPIIDYMVFHNYMSSGEIGNMKVALNDSEAPELTKVNAVRLWNNRTEFSKNIENYLFYPVVVEQLKSKVSLHERRITLDQARPEIYIEFAEFLPI</sequence>
<evidence type="ECO:0000259" key="1">
    <source>
        <dbReference type="Pfam" id="PF08378"/>
    </source>
</evidence>
<evidence type="ECO:0000313" key="2">
    <source>
        <dbReference type="EMBL" id="TQR40045.1"/>
    </source>
</evidence>
<feature type="domain" description="NERD" evidence="1">
    <location>
        <begin position="446"/>
        <end position="557"/>
    </location>
</feature>
<proteinExistence type="predicted"/>
<name>A0ABY3AH65_PAEPP</name>
<reference evidence="2 3" key="1">
    <citation type="submission" date="2018-03" db="EMBL/GenBank/DDBJ databases">
        <title>Aerobic endospore-forming bacteria genome sequencing and assembly.</title>
        <authorList>
            <person name="Cavalcante D.A."/>
            <person name="Driks A."/>
            <person name="Putonti C."/>
            <person name="De-Souza M.T."/>
        </authorList>
    </citation>
    <scope>NUCLEOTIDE SEQUENCE [LARGE SCALE GENOMIC DNA]</scope>
    <source>
        <strain evidence="2 3">SDF0028</strain>
    </source>
</reference>